<dbReference type="GO" id="GO:0009231">
    <property type="term" value="P:riboflavin biosynthetic process"/>
    <property type="evidence" value="ECO:0007669"/>
    <property type="project" value="TreeGrafter"/>
</dbReference>
<dbReference type="OrthoDB" id="367448at2"/>
<name>A0A369BYF5_9GAMM</name>
<dbReference type="Pfam" id="PF00702">
    <property type="entry name" value="Hydrolase"/>
    <property type="match status" value="1"/>
</dbReference>
<dbReference type="EMBL" id="QPJY01000010">
    <property type="protein sequence ID" value="RCX26351.1"/>
    <property type="molecule type" value="Genomic_DNA"/>
</dbReference>
<dbReference type="Gene3D" id="1.20.120.1600">
    <property type="match status" value="1"/>
</dbReference>
<evidence type="ECO:0000256" key="1">
    <source>
        <dbReference type="ARBA" id="ARBA00001946"/>
    </source>
</evidence>
<dbReference type="InterPro" id="IPR051400">
    <property type="entry name" value="HAD-like_hydrolase"/>
</dbReference>
<dbReference type="PANTHER" id="PTHR46470:SF4">
    <property type="entry name" value="5-AMINO-6-(5-PHOSPHO-D-RIBITYLAMINO)URACIL PHOSPHATASE YIGB"/>
    <property type="match status" value="1"/>
</dbReference>
<dbReference type="SUPFAM" id="SSF56784">
    <property type="entry name" value="HAD-like"/>
    <property type="match status" value="1"/>
</dbReference>
<dbReference type="PANTHER" id="PTHR46470">
    <property type="entry name" value="N-ACYLNEURAMINATE-9-PHOSPHATASE"/>
    <property type="match status" value="1"/>
</dbReference>
<dbReference type="RefSeq" id="WP_114280768.1">
    <property type="nucleotide sequence ID" value="NZ_QPJY01000010.1"/>
</dbReference>
<sequence length="230" mass="24982">MDTVRAITFDLDDTLWDNRPVLLAAEAALHAWLEEHYPRITARHSVESLRAERLALAEREPRLRHHMTALRKASLAAAATAAGYPAEPTAEAAFEVFLAARQRVTPYPDVVPAIRRLQAAGFVVGALTNGNADVRRIGLGDLFAFALQAEEVGAPKPHPRLFEAACERAGVDPGALLHVGDEPETDIAGARAAGVRAVWMNRLGHPPPAEHRPDAEVRDMDGLLELLGLR</sequence>
<accession>A0A369BYF5</accession>
<dbReference type="AlphaFoldDB" id="A0A369BYF5"/>
<dbReference type="Proteomes" id="UP000252707">
    <property type="component" value="Unassembled WGS sequence"/>
</dbReference>
<keyword evidence="5" id="KW-1185">Reference proteome</keyword>
<evidence type="ECO:0000313" key="4">
    <source>
        <dbReference type="EMBL" id="RCX26351.1"/>
    </source>
</evidence>
<proteinExistence type="predicted"/>
<dbReference type="InterPro" id="IPR006439">
    <property type="entry name" value="HAD-SF_hydro_IA"/>
</dbReference>
<protein>
    <submittedName>
        <fullName evidence="4">Putative hydrolase of the HAD superfamily</fullName>
    </submittedName>
</protein>
<dbReference type="SFLD" id="SFLDG01129">
    <property type="entry name" value="C1.5:_HAD__Beta-PGM__Phosphata"/>
    <property type="match status" value="1"/>
</dbReference>
<dbReference type="SFLD" id="SFLDS00003">
    <property type="entry name" value="Haloacid_Dehalogenase"/>
    <property type="match status" value="1"/>
</dbReference>
<reference evidence="4 5" key="1">
    <citation type="submission" date="2018-07" db="EMBL/GenBank/DDBJ databases">
        <title>Genomic Encyclopedia of Type Strains, Phase IV (KMG-IV): sequencing the most valuable type-strain genomes for metagenomic binning, comparative biology and taxonomic classification.</title>
        <authorList>
            <person name="Goeker M."/>
        </authorList>
    </citation>
    <scope>NUCLEOTIDE SEQUENCE [LARGE SCALE GENOMIC DNA]</scope>
    <source>
        <strain evidence="4 5">DSM 26407</strain>
    </source>
</reference>
<evidence type="ECO:0000256" key="3">
    <source>
        <dbReference type="ARBA" id="ARBA00022842"/>
    </source>
</evidence>
<dbReference type="GO" id="GO:0016787">
    <property type="term" value="F:hydrolase activity"/>
    <property type="evidence" value="ECO:0007669"/>
    <property type="project" value="UniProtKB-KW"/>
</dbReference>
<dbReference type="NCBIfam" id="TIGR01509">
    <property type="entry name" value="HAD-SF-IA-v3"/>
    <property type="match status" value="1"/>
</dbReference>
<evidence type="ECO:0000313" key="5">
    <source>
        <dbReference type="Proteomes" id="UP000252707"/>
    </source>
</evidence>
<dbReference type="NCBIfam" id="TIGR01549">
    <property type="entry name" value="HAD-SF-IA-v1"/>
    <property type="match status" value="1"/>
</dbReference>
<comment type="cofactor">
    <cofactor evidence="1">
        <name>Mg(2+)</name>
        <dbReference type="ChEBI" id="CHEBI:18420"/>
    </cofactor>
</comment>
<evidence type="ECO:0000256" key="2">
    <source>
        <dbReference type="ARBA" id="ARBA00022801"/>
    </source>
</evidence>
<keyword evidence="3" id="KW-0460">Magnesium</keyword>
<comment type="caution">
    <text evidence="4">The sequence shown here is derived from an EMBL/GenBank/DDBJ whole genome shotgun (WGS) entry which is preliminary data.</text>
</comment>
<dbReference type="InterPro" id="IPR036412">
    <property type="entry name" value="HAD-like_sf"/>
</dbReference>
<dbReference type="PRINTS" id="PR00413">
    <property type="entry name" value="HADHALOGNASE"/>
</dbReference>
<keyword evidence="2 4" id="KW-0378">Hydrolase</keyword>
<organism evidence="4 5">
    <name type="scientific">Thioalbus denitrificans</name>
    <dbReference type="NCBI Taxonomy" id="547122"/>
    <lineage>
        <taxon>Bacteria</taxon>
        <taxon>Pseudomonadati</taxon>
        <taxon>Pseudomonadota</taxon>
        <taxon>Gammaproteobacteria</taxon>
        <taxon>Chromatiales</taxon>
        <taxon>Ectothiorhodospiraceae</taxon>
        <taxon>Thioalbus</taxon>
    </lineage>
</organism>
<dbReference type="Gene3D" id="3.40.50.1000">
    <property type="entry name" value="HAD superfamily/HAD-like"/>
    <property type="match status" value="1"/>
</dbReference>
<gene>
    <name evidence="4" type="ORF">DFQ59_11061</name>
</gene>
<dbReference type="InterPro" id="IPR023214">
    <property type="entry name" value="HAD_sf"/>
</dbReference>